<dbReference type="SUPFAM" id="SSF53474">
    <property type="entry name" value="alpha/beta-Hydrolases"/>
    <property type="match status" value="1"/>
</dbReference>
<accession>A0A060CI38</accession>
<dbReference type="Gene3D" id="3.40.50.1820">
    <property type="entry name" value="alpha/beta hydrolase"/>
    <property type="match status" value="1"/>
</dbReference>
<dbReference type="EMBL" id="KF127517">
    <property type="protein sequence ID" value="AIA94874.1"/>
    <property type="molecule type" value="Genomic_DNA"/>
</dbReference>
<evidence type="ECO:0000313" key="1">
    <source>
        <dbReference type="EMBL" id="AIA94874.1"/>
    </source>
</evidence>
<reference evidence="1" key="1">
    <citation type="journal article" date="2013" name="Environ. Microbiol.">
        <title>Seasonally variable intestinal metagenomes of the red palm weevil (Rhynchophorus ferrugineus).</title>
        <authorList>
            <person name="Jia S."/>
            <person name="Zhang X."/>
            <person name="Zhang G."/>
            <person name="Yin A."/>
            <person name="Zhang S."/>
            <person name="Li F."/>
            <person name="Wang L."/>
            <person name="Zhao D."/>
            <person name="Yun Q."/>
            <person name="Tala"/>
            <person name="Wang J."/>
            <person name="Sun G."/>
            <person name="Baabdullah M."/>
            <person name="Yu X."/>
            <person name="Hu S."/>
            <person name="Al-Mssallem I.S."/>
            <person name="Yu J."/>
        </authorList>
    </citation>
    <scope>NUCLEOTIDE SEQUENCE</scope>
</reference>
<dbReference type="AlphaFoldDB" id="A0A060CI38"/>
<protein>
    <submittedName>
        <fullName evidence="1">CAZy families CE1 protein</fullName>
    </submittedName>
</protein>
<dbReference type="InterPro" id="IPR029058">
    <property type="entry name" value="AB_hydrolase_fold"/>
</dbReference>
<proteinExistence type="predicted"/>
<name>A0A060CI38_9BACT</name>
<feature type="non-terminal residue" evidence="1">
    <location>
        <position position="1"/>
    </location>
</feature>
<organism evidence="1">
    <name type="scientific">uncultured Leadbetterella sp</name>
    <dbReference type="NCBI Taxonomy" id="543029"/>
    <lineage>
        <taxon>Bacteria</taxon>
        <taxon>Pseudomonadati</taxon>
        <taxon>Bacteroidota</taxon>
        <taxon>Cytophagia</taxon>
        <taxon>Cytophagales</taxon>
        <taxon>Leadbetterellaceae</taxon>
        <taxon>Leadbetterella</taxon>
        <taxon>environmental samples</taxon>
    </lineage>
</organism>
<sequence>TKMHAAEKGAEEGVWTYTSPKMKPGYHSYFIRIDGVDVIDPSNLWTVGGRTKVQSMVEVGDEEFSRNDPDVQHGAVAEVYYRTPGVEFERRMRVYTPPGYGLKPETLPTLYLLHGGQQSEDQWPKLGRAGFILDNLIAEGRRSACSSSCPTAMSTTSACRRAPRRTC</sequence>